<dbReference type="RefSeq" id="WP_346186802.1">
    <property type="nucleotide sequence ID" value="NZ_BAABCE010000044.1"/>
</dbReference>
<evidence type="ECO:0000313" key="1">
    <source>
        <dbReference type="EMBL" id="GAA3596775.1"/>
    </source>
</evidence>
<sequence length="71" mass="7968">MDIARDYDRVGQRAEGSLPPDATGAEVLAALLVIRMLRGKLDHDELRLISLARTKKVTWARIAPWQELSGR</sequence>
<protein>
    <submittedName>
        <fullName evidence="1">Uncharacterized protein</fullName>
    </submittedName>
</protein>
<accession>A0ABP6Z3I4</accession>
<dbReference type="EMBL" id="BAABCE010000044">
    <property type="protein sequence ID" value="GAA3596775.1"/>
    <property type="molecule type" value="Genomic_DNA"/>
</dbReference>
<proteinExistence type="predicted"/>
<name>A0ABP6Z3I4_9ACTN</name>
<dbReference type="Proteomes" id="UP001500707">
    <property type="component" value="Unassembled WGS sequence"/>
</dbReference>
<gene>
    <name evidence="1" type="ORF">GCM10022295_91940</name>
</gene>
<organism evidence="1 2">
    <name type="scientific">Streptomyces osmaniensis</name>
    <dbReference type="NCBI Taxonomy" id="593134"/>
    <lineage>
        <taxon>Bacteria</taxon>
        <taxon>Bacillati</taxon>
        <taxon>Actinomycetota</taxon>
        <taxon>Actinomycetes</taxon>
        <taxon>Kitasatosporales</taxon>
        <taxon>Streptomycetaceae</taxon>
        <taxon>Streptomyces</taxon>
    </lineage>
</organism>
<evidence type="ECO:0000313" key="2">
    <source>
        <dbReference type="Proteomes" id="UP001500707"/>
    </source>
</evidence>
<comment type="caution">
    <text evidence="1">The sequence shown here is derived from an EMBL/GenBank/DDBJ whole genome shotgun (WGS) entry which is preliminary data.</text>
</comment>
<reference evidence="2" key="1">
    <citation type="journal article" date="2019" name="Int. J. Syst. Evol. Microbiol.">
        <title>The Global Catalogue of Microorganisms (GCM) 10K type strain sequencing project: providing services to taxonomists for standard genome sequencing and annotation.</title>
        <authorList>
            <consortium name="The Broad Institute Genomics Platform"/>
            <consortium name="The Broad Institute Genome Sequencing Center for Infectious Disease"/>
            <person name="Wu L."/>
            <person name="Ma J."/>
        </authorList>
    </citation>
    <scope>NUCLEOTIDE SEQUENCE [LARGE SCALE GENOMIC DNA]</scope>
    <source>
        <strain evidence="2">JCM 17656</strain>
    </source>
</reference>
<keyword evidence="2" id="KW-1185">Reference proteome</keyword>